<feature type="transmembrane region" description="Helical" evidence="1">
    <location>
        <begin position="307"/>
        <end position="329"/>
    </location>
</feature>
<dbReference type="PANTHER" id="PTHR21530:SF7">
    <property type="entry name" value="TRAB DOMAIN-CONTAINING PROTEIN"/>
    <property type="match status" value="1"/>
</dbReference>
<dbReference type="AlphaFoldDB" id="C8X3N8"/>
<dbReference type="Proteomes" id="UP000001052">
    <property type="component" value="Chromosome"/>
</dbReference>
<feature type="transmembrane region" description="Helical" evidence="1">
    <location>
        <begin position="365"/>
        <end position="389"/>
    </location>
</feature>
<accession>C8X3N8</accession>
<evidence type="ECO:0000256" key="1">
    <source>
        <dbReference type="SAM" id="Phobius"/>
    </source>
</evidence>
<dbReference type="eggNOG" id="COG1916">
    <property type="taxonomic scope" value="Bacteria"/>
</dbReference>
<name>C8X3N8_DESRD</name>
<dbReference type="KEGG" id="drt:Dret_1751"/>
<dbReference type="InterPro" id="IPR002816">
    <property type="entry name" value="TraB/PrgY/GumN_fam"/>
</dbReference>
<dbReference type="EMBL" id="CP001734">
    <property type="protein sequence ID" value="ACV69035.1"/>
    <property type="molecule type" value="Genomic_DNA"/>
</dbReference>
<dbReference type="Pfam" id="PF01963">
    <property type="entry name" value="TraB_PrgY_gumN"/>
    <property type="match status" value="1"/>
</dbReference>
<dbReference type="InterPro" id="IPR046345">
    <property type="entry name" value="TraB_PrgY-like"/>
</dbReference>
<evidence type="ECO:0000313" key="3">
    <source>
        <dbReference type="Proteomes" id="UP000001052"/>
    </source>
</evidence>
<dbReference type="NCBIfam" id="TIGR00261">
    <property type="entry name" value="traB"/>
    <property type="match status" value="1"/>
</dbReference>
<sequence length="392" mass="42826">MSDTPSSLPENIQHVQLADKEVYLLGTAHVSPSSVQDVQDSVAALSPDTICIELCPSRYQAMRNQDAWKKMDILRVLKERKAVLLLAQLLMTAFYRKLGEQLGVQPGAEMLEGARQADATGAHLVLADRDVQITLRRVWGYLSWWQKIKMAFQIMVSLLAADGVDAEQVESLKEQDQLEAVMESFGKSLPEVKKRLIDERDIYLAEKIRRAPGQKILAVVGAGHVAGIREAVHEENDLAPLETTPPKSVWPTVLKWAIPALIIGLLVYGFFQGGAAHSIESISIWILVNGVLSSLGAALALAHPLTILITFVAAPLTSLNPMFAAGWAAGIVQAWVRRPTVTDLEDLPLALTSIKAFWFNPVCRILLVVVLANLGSSLGSFVAGSWIAVRSF</sequence>
<reference evidence="3" key="1">
    <citation type="submission" date="2009-09" db="EMBL/GenBank/DDBJ databases">
        <title>The complete chromosome of Desulfohalobium retbaense DSM 5692.</title>
        <authorList>
            <consortium name="US DOE Joint Genome Institute (JGI-PGF)"/>
            <person name="Lucas S."/>
            <person name="Copeland A."/>
            <person name="Lapidus A."/>
            <person name="Glavina del Rio T."/>
            <person name="Dalin E."/>
            <person name="Tice H."/>
            <person name="Bruce D."/>
            <person name="Goodwin L."/>
            <person name="Pitluck S."/>
            <person name="Kyrpides N."/>
            <person name="Mavromatis K."/>
            <person name="Ivanova N."/>
            <person name="Mikhailova N."/>
            <person name="Munk A.C."/>
            <person name="Brettin T."/>
            <person name="Detter J.C."/>
            <person name="Han C."/>
            <person name="Tapia R."/>
            <person name="Larimer F."/>
            <person name="Land M."/>
            <person name="Hauser L."/>
            <person name="Markowitz V."/>
            <person name="Cheng J.-F."/>
            <person name="Hugenholtz P."/>
            <person name="Woyke T."/>
            <person name="Wu D."/>
            <person name="Spring S."/>
            <person name="Klenk H.-P."/>
            <person name="Eisen J.A."/>
        </authorList>
    </citation>
    <scope>NUCLEOTIDE SEQUENCE [LARGE SCALE GENOMIC DNA]</scope>
    <source>
        <strain evidence="3">DSM 5692</strain>
    </source>
</reference>
<reference evidence="2 3" key="2">
    <citation type="journal article" date="2010" name="Stand. Genomic Sci.">
        <title>Complete genome sequence of Desulfohalobium retbaense type strain (HR(100)).</title>
        <authorList>
            <person name="Spring S."/>
            <person name="Nolan M."/>
            <person name="Lapidus A."/>
            <person name="Glavina Del Rio T."/>
            <person name="Copeland A."/>
            <person name="Tice H."/>
            <person name="Cheng J.F."/>
            <person name="Lucas S."/>
            <person name="Land M."/>
            <person name="Chen F."/>
            <person name="Bruce D."/>
            <person name="Goodwin L."/>
            <person name="Pitluck S."/>
            <person name="Ivanova N."/>
            <person name="Mavromatis K."/>
            <person name="Mikhailova N."/>
            <person name="Pati A."/>
            <person name="Chen A."/>
            <person name="Palaniappan K."/>
            <person name="Hauser L."/>
            <person name="Chang Y.J."/>
            <person name="Jeffries C.D."/>
            <person name="Munk C."/>
            <person name="Kiss H."/>
            <person name="Chain P."/>
            <person name="Han C."/>
            <person name="Brettin T."/>
            <person name="Detter J.C."/>
            <person name="Schuler E."/>
            <person name="Goker M."/>
            <person name="Rohde M."/>
            <person name="Bristow J."/>
            <person name="Eisen J.A."/>
            <person name="Markowitz V."/>
            <person name="Hugenholtz P."/>
            <person name="Kyrpides N.C."/>
            <person name="Klenk H.P."/>
        </authorList>
    </citation>
    <scope>NUCLEOTIDE SEQUENCE [LARGE SCALE GENOMIC DNA]</scope>
    <source>
        <strain evidence="2 3">DSM 5692</strain>
    </source>
</reference>
<dbReference type="OrthoDB" id="9809330at2"/>
<feature type="transmembrane region" description="Helical" evidence="1">
    <location>
        <begin position="253"/>
        <end position="271"/>
    </location>
</feature>
<dbReference type="RefSeq" id="WP_015752178.1">
    <property type="nucleotide sequence ID" value="NC_013223.1"/>
</dbReference>
<dbReference type="InterPro" id="IPR005230">
    <property type="entry name" value="TraB_bac"/>
</dbReference>
<dbReference type="HOGENOM" id="CLU_032780_1_0_7"/>
<dbReference type="STRING" id="485915.Dret_1751"/>
<gene>
    <name evidence="2" type="ordered locus">Dret_1751</name>
</gene>
<keyword evidence="1" id="KW-1133">Transmembrane helix</keyword>
<evidence type="ECO:0000313" key="2">
    <source>
        <dbReference type="EMBL" id="ACV69035.1"/>
    </source>
</evidence>
<dbReference type="CDD" id="cd14726">
    <property type="entry name" value="TraB_PrgY-like"/>
    <property type="match status" value="1"/>
</dbReference>
<keyword evidence="1" id="KW-0812">Transmembrane</keyword>
<proteinExistence type="predicted"/>
<keyword evidence="3" id="KW-1185">Reference proteome</keyword>
<dbReference type="PANTHER" id="PTHR21530">
    <property type="entry name" value="PHEROMONE SHUTDOWN PROTEIN"/>
    <property type="match status" value="1"/>
</dbReference>
<feature type="transmembrane region" description="Helical" evidence="1">
    <location>
        <begin position="283"/>
        <end position="301"/>
    </location>
</feature>
<organism evidence="2 3">
    <name type="scientific">Desulfohalobium retbaense (strain ATCC 49708 / DSM 5692 / JCM 16813 / HR100)</name>
    <dbReference type="NCBI Taxonomy" id="485915"/>
    <lineage>
        <taxon>Bacteria</taxon>
        <taxon>Pseudomonadati</taxon>
        <taxon>Thermodesulfobacteriota</taxon>
        <taxon>Desulfovibrionia</taxon>
        <taxon>Desulfovibrionales</taxon>
        <taxon>Desulfohalobiaceae</taxon>
        <taxon>Desulfohalobium</taxon>
    </lineage>
</organism>
<protein>
    <submittedName>
        <fullName evidence="2">TraB family protein</fullName>
    </submittedName>
</protein>
<keyword evidence="1" id="KW-0472">Membrane</keyword>